<evidence type="ECO:0000313" key="1">
    <source>
        <dbReference type="EMBL" id="KZT74417.1"/>
    </source>
</evidence>
<organism evidence="1 2">
    <name type="scientific">Daedalea quercina L-15889</name>
    <dbReference type="NCBI Taxonomy" id="1314783"/>
    <lineage>
        <taxon>Eukaryota</taxon>
        <taxon>Fungi</taxon>
        <taxon>Dikarya</taxon>
        <taxon>Basidiomycota</taxon>
        <taxon>Agaricomycotina</taxon>
        <taxon>Agaricomycetes</taxon>
        <taxon>Polyporales</taxon>
        <taxon>Fomitopsis</taxon>
    </lineage>
</organism>
<proteinExistence type="predicted"/>
<name>A0A165U5C8_9APHY</name>
<gene>
    <name evidence="1" type="ORF">DAEQUDRAFT_192060</name>
</gene>
<dbReference type="EMBL" id="KV429033">
    <property type="protein sequence ID" value="KZT74417.1"/>
    <property type="molecule type" value="Genomic_DNA"/>
</dbReference>
<protein>
    <submittedName>
        <fullName evidence="1">Uncharacterized protein</fullName>
    </submittedName>
</protein>
<keyword evidence="2" id="KW-1185">Reference proteome</keyword>
<reference evidence="1 2" key="1">
    <citation type="journal article" date="2016" name="Mol. Biol. Evol.">
        <title>Comparative Genomics of Early-Diverging Mushroom-Forming Fungi Provides Insights into the Origins of Lignocellulose Decay Capabilities.</title>
        <authorList>
            <person name="Nagy L.G."/>
            <person name="Riley R."/>
            <person name="Tritt A."/>
            <person name="Adam C."/>
            <person name="Daum C."/>
            <person name="Floudas D."/>
            <person name="Sun H."/>
            <person name="Yadav J.S."/>
            <person name="Pangilinan J."/>
            <person name="Larsson K.H."/>
            <person name="Matsuura K."/>
            <person name="Barry K."/>
            <person name="Labutti K."/>
            <person name="Kuo R."/>
            <person name="Ohm R.A."/>
            <person name="Bhattacharya S.S."/>
            <person name="Shirouzu T."/>
            <person name="Yoshinaga Y."/>
            <person name="Martin F.M."/>
            <person name="Grigoriev I.V."/>
            <person name="Hibbett D.S."/>
        </authorList>
    </citation>
    <scope>NUCLEOTIDE SEQUENCE [LARGE SCALE GENOMIC DNA]</scope>
    <source>
        <strain evidence="1 2">L-15889</strain>
    </source>
</reference>
<sequence>MAAVPREPFVRSCAAACEAPGQVRSMVDAILWASGAENVCWETLGPSGGQREALSAFCTHQRWNGAAQLRMRPSLHTVLVWWARAGVVAGQGSTVRVEVNKTRFIEAGQCFCPRCSSGATIPGQSGRAFGGQTEARSVAKQLGAVAPACSGSKGLPRGICSFLSRTPISEDSLST</sequence>
<dbReference type="Proteomes" id="UP000076727">
    <property type="component" value="Unassembled WGS sequence"/>
</dbReference>
<accession>A0A165U5C8</accession>
<evidence type="ECO:0000313" key="2">
    <source>
        <dbReference type="Proteomes" id="UP000076727"/>
    </source>
</evidence>
<dbReference type="AlphaFoldDB" id="A0A165U5C8"/>